<keyword evidence="2" id="KW-1185">Reference proteome</keyword>
<dbReference type="EMBL" id="KL363257">
    <property type="protein sequence ID" value="KFD50188.1"/>
    <property type="molecule type" value="Genomic_DNA"/>
</dbReference>
<sequence>MPLASIVNRLCSVAWECMPSQSFGDEAHFCSV</sequence>
<evidence type="ECO:0000313" key="2">
    <source>
        <dbReference type="Proteomes" id="UP000030764"/>
    </source>
</evidence>
<dbReference type="AlphaFoldDB" id="A0A085LYZ2"/>
<gene>
    <name evidence="1" type="ORF">M513_08933</name>
</gene>
<accession>A0A085LYZ2</accession>
<name>A0A085LYZ2_9BILA</name>
<reference evidence="1 2" key="1">
    <citation type="journal article" date="2014" name="Nat. Genet.">
        <title>Genome and transcriptome of the porcine whipworm Trichuris suis.</title>
        <authorList>
            <person name="Jex A.R."/>
            <person name="Nejsum P."/>
            <person name="Schwarz E.M."/>
            <person name="Hu L."/>
            <person name="Young N.D."/>
            <person name="Hall R.S."/>
            <person name="Korhonen P.K."/>
            <person name="Liao S."/>
            <person name="Thamsborg S."/>
            <person name="Xia J."/>
            <person name="Xu P."/>
            <person name="Wang S."/>
            <person name="Scheerlinck J.P."/>
            <person name="Hofmann A."/>
            <person name="Sternberg P.W."/>
            <person name="Wang J."/>
            <person name="Gasser R.B."/>
        </authorList>
    </citation>
    <scope>NUCLEOTIDE SEQUENCE [LARGE SCALE GENOMIC DNA]</scope>
    <source>
        <strain evidence="1">DCEP-RM93M</strain>
    </source>
</reference>
<proteinExistence type="predicted"/>
<protein>
    <submittedName>
        <fullName evidence="1">Uncharacterized protein</fullName>
    </submittedName>
</protein>
<organism evidence="1 2">
    <name type="scientific">Trichuris suis</name>
    <name type="common">pig whipworm</name>
    <dbReference type="NCBI Taxonomy" id="68888"/>
    <lineage>
        <taxon>Eukaryota</taxon>
        <taxon>Metazoa</taxon>
        <taxon>Ecdysozoa</taxon>
        <taxon>Nematoda</taxon>
        <taxon>Enoplea</taxon>
        <taxon>Dorylaimia</taxon>
        <taxon>Trichinellida</taxon>
        <taxon>Trichuridae</taxon>
        <taxon>Trichuris</taxon>
    </lineage>
</organism>
<evidence type="ECO:0000313" key="1">
    <source>
        <dbReference type="EMBL" id="KFD50188.1"/>
    </source>
</evidence>
<dbReference type="Proteomes" id="UP000030764">
    <property type="component" value="Unassembled WGS sequence"/>
</dbReference>